<reference evidence="3 4" key="1">
    <citation type="journal article" date="2016" name="PLoS ONE">
        <title>Complete Genome Sequence and Comparative Genomics of a Novel Myxobacterium Myxococcus hansupus.</title>
        <authorList>
            <person name="Sharma G."/>
            <person name="Narwani T."/>
            <person name="Subramanian S."/>
        </authorList>
    </citation>
    <scope>NUCLEOTIDE SEQUENCE [LARGE SCALE GENOMIC DNA]</scope>
    <source>
        <strain evidence="4">mixupus</strain>
    </source>
</reference>
<dbReference type="Proteomes" id="UP000009026">
    <property type="component" value="Chromosome"/>
</dbReference>
<name>A0A0H4X5Q0_9BACT</name>
<keyword evidence="4" id="KW-1185">Reference proteome</keyword>
<feature type="transmembrane region" description="Helical" evidence="2">
    <location>
        <begin position="29"/>
        <end position="54"/>
    </location>
</feature>
<accession>A0A0H4X5Q0</accession>
<dbReference type="AlphaFoldDB" id="A0A0H4X5Q0"/>
<gene>
    <name evidence="3" type="ORF">A176_000114</name>
</gene>
<dbReference type="eggNOG" id="COG3292">
    <property type="taxonomic scope" value="Bacteria"/>
</dbReference>
<proteinExistence type="predicted"/>
<evidence type="ECO:0000256" key="1">
    <source>
        <dbReference type="SAM" id="MobiDB-lite"/>
    </source>
</evidence>
<dbReference type="EMBL" id="CP012109">
    <property type="protein sequence ID" value="AKQ63202.1"/>
    <property type="molecule type" value="Genomic_DNA"/>
</dbReference>
<evidence type="ECO:0000256" key="2">
    <source>
        <dbReference type="SAM" id="Phobius"/>
    </source>
</evidence>
<dbReference type="KEGG" id="mym:A176_000114"/>
<keyword evidence="2" id="KW-0472">Membrane</keyword>
<dbReference type="RefSeq" id="WP_002637467.1">
    <property type="nucleotide sequence ID" value="NZ_CP012109.1"/>
</dbReference>
<dbReference type="OrthoDB" id="5496677at2"/>
<protein>
    <submittedName>
        <fullName evidence="3">Uncharacterized protein</fullName>
    </submittedName>
</protein>
<dbReference type="PATRIC" id="fig|1297742.4.peg.117"/>
<feature type="compositionally biased region" description="Low complexity" evidence="1">
    <location>
        <begin position="10"/>
        <end position="20"/>
    </location>
</feature>
<sequence>MSGRDSPVFGGKSARASAKGARGRRAGPWPLTIAFAAGLGLLIYVATTSLPYLISAPISDPAFGNLNHCLSGLMDGPRLGWAVSPDGSRAAVYGAQAVAVCARTGGSRVLSRAGVRAITFDGENRLWWSQAGALWRDDGAAPKRVGDFSPVTLVSHASGVLALDAEGQLVSVAPDGAVLGQVAVPPDTDARLSVGAEGAYAAVLAGNALQFYEARTLAPLPSEVPCVADGLWWLHSPEHVLVGCVQQGEEGQAFSVDLRTAMSEPAERPLGAPARRLLGQPLYVHGCDGFPCTAPAP</sequence>
<keyword evidence="2" id="KW-1133">Transmembrane helix</keyword>
<keyword evidence="2" id="KW-0812">Transmembrane</keyword>
<organism evidence="3 4">
    <name type="scientific">Pseudomyxococcus hansupus</name>
    <dbReference type="NCBI Taxonomy" id="1297742"/>
    <lineage>
        <taxon>Bacteria</taxon>
        <taxon>Pseudomonadati</taxon>
        <taxon>Myxococcota</taxon>
        <taxon>Myxococcia</taxon>
        <taxon>Myxococcales</taxon>
        <taxon>Cystobacterineae</taxon>
        <taxon>Myxococcaceae</taxon>
        <taxon>Pseudomyxococcus</taxon>
    </lineage>
</organism>
<feature type="region of interest" description="Disordered" evidence="1">
    <location>
        <begin position="1"/>
        <end position="24"/>
    </location>
</feature>
<evidence type="ECO:0000313" key="4">
    <source>
        <dbReference type="Proteomes" id="UP000009026"/>
    </source>
</evidence>
<evidence type="ECO:0000313" key="3">
    <source>
        <dbReference type="EMBL" id="AKQ63202.1"/>
    </source>
</evidence>
<dbReference type="SUPFAM" id="SSF63829">
    <property type="entry name" value="Calcium-dependent phosphotriesterase"/>
    <property type="match status" value="1"/>
</dbReference>